<reference evidence="2" key="1">
    <citation type="journal article" date="2012" name="Nat. Biotechnol.">
        <title>Draft genome sequence of pigeonpea (Cajanus cajan), an orphan legume crop of resource-poor farmers.</title>
        <authorList>
            <person name="Varshney R.K."/>
            <person name="Chen W."/>
            <person name="Li Y."/>
            <person name="Bharti A.K."/>
            <person name="Saxena R.K."/>
            <person name="Schlueter J.A."/>
            <person name="Donoghue M.T."/>
            <person name="Azam S."/>
            <person name="Fan G."/>
            <person name="Whaley A.M."/>
            <person name="Farmer A.D."/>
            <person name="Sheridan J."/>
            <person name="Iwata A."/>
            <person name="Tuteja R."/>
            <person name="Penmetsa R.V."/>
            <person name="Wu W."/>
            <person name="Upadhyaya H.D."/>
            <person name="Yang S.P."/>
            <person name="Shah T."/>
            <person name="Saxena K.B."/>
            <person name="Michael T."/>
            <person name="McCombie W.R."/>
            <person name="Yang B."/>
            <person name="Zhang G."/>
            <person name="Yang H."/>
            <person name="Wang J."/>
            <person name="Spillane C."/>
            <person name="Cook D.R."/>
            <person name="May G.D."/>
            <person name="Xu X."/>
            <person name="Jackson S.A."/>
        </authorList>
    </citation>
    <scope>NUCLEOTIDE SEQUENCE [LARGE SCALE GENOMIC DNA]</scope>
</reference>
<dbReference type="Gramene" id="C.cajan_31352.t">
    <property type="protein sequence ID" value="C.cajan_31352.t"/>
    <property type="gene ID" value="C.cajan_31352"/>
</dbReference>
<evidence type="ECO:0000256" key="1">
    <source>
        <dbReference type="SAM" id="MobiDB-lite"/>
    </source>
</evidence>
<name>A0A151RZI0_CAJCA</name>
<sequence length="247" mass="28556">MDEPQDSTSGFTQSTSSTQSTTKKNIRGPTRMKNVTPKRLNGERIHVDIDEITGQPTGDLAAQFMSTMGVHDRTKVSILLPSWDEVEEVVKNHIWTNVLETWDIPNTERMRRKTLSIVAERWRQYKTTLTNKYIFGEKKRQFPGDKNPTIDQETWNTFIESRMSVEFLEKRKKAQETQAKNETYVVTRKERRHKRLKQDILDQQVKEGSFVSHGRQDILTVAIGKPKHTGQVRAAGRGHTLQTYFGP</sequence>
<dbReference type="PANTHER" id="PTHR33018">
    <property type="entry name" value="OS10G0338966 PROTEIN-RELATED"/>
    <property type="match status" value="1"/>
</dbReference>
<gene>
    <name evidence="2" type="ORF">KK1_030333</name>
</gene>
<evidence type="ECO:0000313" key="3">
    <source>
        <dbReference type="Proteomes" id="UP000075243"/>
    </source>
</evidence>
<proteinExistence type="predicted"/>
<organism evidence="2 3">
    <name type="scientific">Cajanus cajan</name>
    <name type="common">Pigeon pea</name>
    <name type="synonym">Cajanus indicus</name>
    <dbReference type="NCBI Taxonomy" id="3821"/>
    <lineage>
        <taxon>Eukaryota</taxon>
        <taxon>Viridiplantae</taxon>
        <taxon>Streptophyta</taxon>
        <taxon>Embryophyta</taxon>
        <taxon>Tracheophyta</taxon>
        <taxon>Spermatophyta</taxon>
        <taxon>Magnoliopsida</taxon>
        <taxon>eudicotyledons</taxon>
        <taxon>Gunneridae</taxon>
        <taxon>Pentapetalae</taxon>
        <taxon>rosids</taxon>
        <taxon>fabids</taxon>
        <taxon>Fabales</taxon>
        <taxon>Fabaceae</taxon>
        <taxon>Papilionoideae</taxon>
        <taxon>50 kb inversion clade</taxon>
        <taxon>NPAAA clade</taxon>
        <taxon>indigoferoid/millettioid clade</taxon>
        <taxon>Phaseoleae</taxon>
        <taxon>Cajanus</taxon>
    </lineage>
</organism>
<dbReference type="Proteomes" id="UP000075243">
    <property type="component" value="Unassembled WGS sequence"/>
</dbReference>
<feature type="compositionally biased region" description="Low complexity" evidence="1">
    <location>
        <begin position="7"/>
        <end position="22"/>
    </location>
</feature>
<feature type="region of interest" description="Disordered" evidence="1">
    <location>
        <begin position="1"/>
        <end position="39"/>
    </location>
</feature>
<accession>A0A151RZI0</accession>
<keyword evidence="3" id="KW-1185">Reference proteome</keyword>
<protein>
    <submittedName>
        <fullName evidence="2">Uncharacterized protein</fullName>
    </submittedName>
</protein>
<dbReference type="AlphaFoldDB" id="A0A151RZI0"/>
<dbReference type="EMBL" id="KQ483511">
    <property type="protein sequence ID" value="KYP47975.1"/>
    <property type="molecule type" value="Genomic_DNA"/>
</dbReference>
<evidence type="ECO:0000313" key="2">
    <source>
        <dbReference type="EMBL" id="KYP47975.1"/>
    </source>
</evidence>
<dbReference type="PANTHER" id="PTHR33018:SF34">
    <property type="entry name" value="OS02G0472350 PROTEIN"/>
    <property type="match status" value="1"/>
</dbReference>